<accession>A0A6P6C5B0</accession>
<dbReference type="PANTHER" id="PTHR14074:SF16">
    <property type="entry name" value="ANTIVIRAL INNATE IMMUNE RESPONSE RECEPTOR RIG-I"/>
    <property type="match status" value="1"/>
</dbReference>
<dbReference type="GO" id="GO:0004386">
    <property type="term" value="F:helicase activity"/>
    <property type="evidence" value="ECO:0007669"/>
    <property type="project" value="UniProtKB-KW"/>
</dbReference>
<name>A0A6P6C5B0_PTEVA</name>
<dbReference type="GO" id="GO:0005737">
    <property type="term" value="C:cytoplasm"/>
    <property type="evidence" value="ECO:0007669"/>
    <property type="project" value="TreeGrafter"/>
</dbReference>
<keyword evidence="3" id="KW-0347">Helicase</keyword>
<sequence length="122" mass="13812">MTLPAQKDVLHTFKTSGDNKILIATSVADEGIDIAQCNLVILYEYVGNVIKMIQTRGRGRARGSKCFLLTSNSDVIEKEKINIYKEKMMNDSILRLQTWDEAVFKEKVSLFICATLLESDHK</sequence>
<dbReference type="KEGG" id="pvp:105310557"/>
<gene>
    <name evidence="3" type="primary">LOC105310557</name>
</gene>
<dbReference type="GO" id="GO:0008270">
    <property type="term" value="F:zinc ion binding"/>
    <property type="evidence" value="ECO:0007669"/>
    <property type="project" value="TreeGrafter"/>
</dbReference>
<dbReference type="AlphaFoldDB" id="A0A6P6C5B0"/>
<dbReference type="SUPFAM" id="SSF52540">
    <property type="entry name" value="P-loop containing nucleoside triphosphate hydrolases"/>
    <property type="match status" value="1"/>
</dbReference>
<keyword evidence="2" id="KW-1185">Reference proteome</keyword>
<keyword evidence="3" id="KW-0547">Nucleotide-binding</keyword>
<dbReference type="Proteomes" id="UP000515202">
    <property type="component" value="Unplaced"/>
</dbReference>
<dbReference type="PROSITE" id="PS51194">
    <property type="entry name" value="HELICASE_CTER"/>
    <property type="match status" value="1"/>
</dbReference>
<dbReference type="OrthoDB" id="416741at2759"/>
<dbReference type="InterPro" id="IPR001650">
    <property type="entry name" value="Helicase_C-like"/>
</dbReference>
<evidence type="ECO:0000313" key="3">
    <source>
        <dbReference type="RefSeq" id="XP_023382538.1"/>
    </source>
</evidence>
<evidence type="ECO:0000259" key="1">
    <source>
        <dbReference type="PROSITE" id="PS51194"/>
    </source>
</evidence>
<proteinExistence type="predicted"/>
<dbReference type="GO" id="GO:0002753">
    <property type="term" value="P:cytoplasmic pattern recognition receptor signaling pathway"/>
    <property type="evidence" value="ECO:0007669"/>
    <property type="project" value="TreeGrafter"/>
</dbReference>
<organism evidence="2 3">
    <name type="scientific">Pteropus vampyrus</name>
    <name type="common">Large flying fox</name>
    <dbReference type="NCBI Taxonomy" id="132908"/>
    <lineage>
        <taxon>Eukaryota</taxon>
        <taxon>Metazoa</taxon>
        <taxon>Chordata</taxon>
        <taxon>Craniata</taxon>
        <taxon>Vertebrata</taxon>
        <taxon>Euteleostomi</taxon>
        <taxon>Mammalia</taxon>
        <taxon>Eutheria</taxon>
        <taxon>Laurasiatheria</taxon>
        <taxon>Chiroptera</taxon>
        <taxon>Yinpterochiroptera</taxon>
        <taxon>Pteropodoidea</taxon>
        <taxon>Pteropodidae</taxon>
        <taxon>Pteropodinae</taxon>
        <taxon>Pteropus</taxon>
    </lineage>
</organism>
<dbReference type="GO" id="GO:0140374">
    <property type="term" value="P:antiviral innate immune response"/>
    <property type="evidence" value="ECO:0007669"/>
    <property type="project" value="TreeGrafter"/>
</dbReference>
<feature type="domain" description="Helicase C-terminal" evidence="1">
    <location>
        <begin position="1"/>
        <end position="104"/>
    </location>
</feature>
<dbReference type="RefSeq" id="XP_023382538.1">
    <property type="nucleotide sequence ID" value="XM_023526770.1"/>
</dbReference>
<reference evidence="3" key="1">
    <citation type="submission" date="2025-08" db="UniProtKB">
        <authorList>
            <consortium name="RefSeq"/>
        </authorList>
    </citation>
    <scope>IDENTIFICATION</scope>
    <source>
        <tissue evidence="3">Kidney</tissue>
    </source>
</reference>
<dbReference type="PANTHER" id="PTHR14074">
    <property type="entry name" value="HELICASE WITH DEATH DOMAIN-RELATED"/>
    <property type="match status" value="1"/>
</dbReference>
<dbReference type="Gene3D" id="3.40.50.300">
    <property type="entry name" value="P-loop containing nucleotide triphosphate hydrolases"/>
    <property type="match status" value="1"/>
</dbReference>
<dbReference type="Pfam" id="PF00271">
    <property type="entry name" value="Helicase_C"/>
    <property type="match status" value="1"/>
</dbReference>
<dbReference type="InterPro" id="IPR027417">
    <property type="entry name" value="P-loop_NTPase"/>
</dbReference>
<dbReference type="GO" id="GO:0003727">
    <property type="term" value="F:single-stranded RNA binding"/>
    <property type="evidence" value="ECO:0007669"/>
    <property type="project" value="TreeGrafter"/>
</dbReference>
<keyword evidence="3" id="KW-0067">ATP-binding</keyword>
<keyword evidence="3" id="KW-0378">Hydrolase</keyword>
<protein>
    <submittedName>
        <fullName evidence="3">Probable ATP-dependent RNA helicase DDX58</fullName>
    </submittedName>
</protein>
<dbReference type="InterPro" id="IPR051363">
    <property type="entry name" value="RLR_Helicase"/>
</dbReference>
<dbReference type="GO" id="GO:0003725">
    <property type="term" value="F:double-stranded RNA binding"/>
    <property type="evidence" value="ECO:0007669"/>
    <property type="project" value="TreeGrafter"/>
</dbReference>
<evidence type="ECO:0000313" key="2">
    <source>
        <dbReference type="Proteomes" id="UP000515202"/>
    </source>
</evidence>
<dbReference type="GeneID" id="105310557"/>